<keyword evidence="2" id="KW-0328">Glycosyltransferase</keyword>
<evidence type="ECO:0000313" key="3">
    <source>
        <dbReference type="Proteomes" id="UP000008809"/>
    </source>
</evidence>
<dbReference type="InterPro" id="IPR009953">
    <property type="entry name" value="DRA_trans"/>
</dbReference>
<dbReference type="EMBL" id="CP000250">
    <property type="protein sequence ID" value="ABD07746.1"/>
    <property type="molecule type" value="Genomic_DNA"/>
</dbReference>
<dbReference type="HOGENOM" id="CLU_965134_0_0_5"/>
<evidence type="ECO:0000256" key="1">
    <source>
        <dbReference type="SAM" id="MobiDB-lite"/>
    </source>
</evidence>
<proteinExistence type="predicted"/>
<keyword evidence="3" id="KW-1185">Reference proteome</keyword>
<evidence type="ECO:0000313" key="2">
    <source>
        <dbReference type="EMBL" id="ABD07746.1"/>
    </source>
</evidence>
<protein>
    <submittedName>
        <fullName evidence="2">NAD(+)--dinitrogen-reductase ADP-D-ribosyltransferase</fullName>
        <ecNumber evidence="2">2.4.2.37</ecNumber>
    </submittedName>
</protein>
<dbReference type="KEGG" id="rpb:RPB_3044"/>
<keyword evidence="2" id="KW-0808">Transferase</keyword>
<name>Q2IVL4_RHOP2</name>
<accession>Q2IVL4</accession>
<dbReference type="STRING" id="316058.RPB_3044"/>
<gene>
    <name evidence="2" type="ordered locus">RPB_3044</name>
</gene>
<dbReference type="EC" id="2.4.2.37" evidence="2"/>
<feature type="region of interest" description="Disordered" evidence="1">
    <location>
        <begin position="1"/>
        <end position="23"/>
    </location>
</feature>
<organism evidence="2 3">
    <name type="scientific">Rhodopseudomonas palustris (strain HaA2)</name>
    <dbReference type="NCBI Taxonomy" id="316058"/>
    <lineage>
        <taxon>Bacteria</taxon>
        <taxon>Pseudomonadati</taxon>
        <taxon>Pseudomonadota</taxon>
        <taxon>Alphaproteobacteria</taxon>
        <taxon>Hyphomicrobiales</taxon>
        <taxon>Nitrobacteraceae</taxon>
        <taxon>Rhodopseudomonas</taxon>
    </lineage>
</organism>
<dbReference type="GO" id="GO:0009399">
    <property type="term" value="P:nitrogen fixation"/>
    <property type="evidence" value="ECO:0007669"/>
    <property type="project" value="InterPro"/>
</dbReference>
<dbReference type="Proteomes" id="UP000008809">
    <property type="component" value="Chromosome"/>
</dbReference>
<dbReference type="Pfam" id="PF07357">
    <property type="entry name" value="DRAT"/>
    <property type="match status" value="1"/>
</dbReference>
<dbReference type="eggNOG" id="ENOG502Z8KN">
    <property type="taxonomic scope" value="Bacteria"/>
</dbReference>
<sequence>MISLKRPRARTAEPAPLTSTGGIGHSTNLVGVPMGFLTDVGFNDQPVPLHIAGVREMNPSLFEMLGQAADLADAGEAFSCYMAALFGIDAEQRVRRADGRSRFRSSFLDLIKGWGFDSNGPEGAVLKGWVESRFGIFPTFHKDAIRRIASPAWTTYVEEKMSSRFHNNAIYVQLDLLFEFCQWALAHFSAAGSTHVTLYRGVNAFDEHQIVQRIDKRHVVMRLNNLTSFSSDRSVADCFGDTILTVRVPVPKILFFNRLLAAHPLKGESEYLVIGGAYRVTASYF</sequence>
<reference evidence="2 3" key="1">
    <citation type="submission" date="2006-01" db="EMBL/GenBank/DDBJ databases">
        <title>Complete sequence of Rhodopseudomonas palustris HaA2.</title>
        <authorList>
            <consortium name="US DOE Joint Genome Institute"/>
            <person name="Copeland A."/>
            <person name="Lucas S."/>
            <person name="Lapidus A."/>
            <person name="Barry K."/>
            <person name="Detter J.C."/>
            <person name="Glavina T."/>
            <person name="Hammon N."/>
            <person name="Israni S."/>
            <person name="Pitluck S."/>
            <person name="Chain P."/>
            <person name="Malfatti S."/>
            <person name="Shin M."/>
            <person name="Vergez L."/>
            <person name="Schmutz J."/>
            <person name="Larimer F."/>
            <person name="Land M."/>
            <person name="Hauser L."/>
            <person name="Pelletier D.A."/>
            <person name="Kyrpides N."/>
            <person name="Anderson I."/>
            <person name="Oda Y."/>
            <person name="Harwood C.S."/>
            <person name="Richardson P."/>
        </authorList>
    </citation>
    <scope>NUCLEOTIDE SEQUENCE [LARGE SCALE GENOMIC DNA]</scope>
    <source>
        <strain evidence="2 3">HaA2</strain>
    </source>
</reference>
<dbReference type="GO" id="GO:0030701">
    <property type="term" value="F:NAD+-dinitrogen-reductase ADP-D-ribosyltransferase activity"/>
    <property type="evidence" value="ECO:0007669"/>
    <property type="project" value="UniProtKB-EC"/>
</dbReference>
<dbReference type="AlphaFoldDB" id="Q2IVL4"/>